<comment type="caution">
    <text evidence="1">The sequence shown here is derived from an EMBL/GenBank/DDBJ whole genome shotgun (WGS) entry which is preliminary data.</text>
</comment>
<evidence type="ECO:0000313" key="2">
    <source>
        <dbReference type="Proteomes" id="UP001596039"/>
    </source>
</evidence>
<dbReference type="RefSeq" id="WP_386739692.1">
    <property type="nucleotide sequence ID" value="NZ_JBHSMG010000001.1"/>
</dbReference>
<reference evidence="2" key="1">
    <citation type="journal article" date="2019" name="Int. J. Syst. Evol. Microbiol.">
        <title>The Global Catalogue of Microorganisms (GCM) 10K type strain sequencing project: providing services to taxonomists for standard genome sequencing and annotation.</title>
        <authorList>
            <consortium name="The Broad Institute Genomics Platform"/>
            <consortium name="The Broad Institute Genome Sequencing Center for Infectious Disease"/>
            <person name="Wu L."/>
            <person name="Ma J."/>
        </authorList>
    </citation>
    <scope>NUCLEOTIDE SEQUENCE [LARGE SCALE GENOMIC DNA]</scope>
    <source>
        <strain evidence="2">CGMCC 4.6997</strain>
    </source>
</reference>
<accession>A0ABW0NNU9</accession>
<name>A0ABW0NNU9_9MICO</name>
<gene>
    <name evidence="1" type="ORF">ACFPJ4_07250</name>
</gene>
<dbReference type="Proteomes" id="UP001596039">
    <property type="component" value="Unassembled WGS sequence"/>
</dbReference>
<evidence type="ECO:0000313" key="1">
    <source>
        <dbReference type="EMBL" id="MFC5502034.1"/>
    </source>
</evidence>
<keyword evidence="2" id="KW-1185">Reference proteome</keyword>
<organism evidence="1 2">
    <name type="scientific">Lysinimonas soli</name>
    <dbReference type="NCBI Taxonomy" id="1074233"/>
    <lineage>
        <taxon>Bacteria</taxon>
        <taxon>Bacillati</taxon>
        <taxon>Actinomycetota</taxon>
        <taxon>Actinomycetes</taxon>
        <taxon>Micrococcales</taxon>
        <taxon>Microbacteriaceae</taxon>
        <taxon>Lysinimonas</taxon>
    </lineage>
</organism>
<proteinExistence type="predicted"/>
<protein>
    <submittedName>
        <fullName evidence="1">Uncharacterized protein</fullName>
    </submittedName>
</protein>
<sequence length="78" mass="7889">MSAVVVGAVVASDAARRAAPAVTSGGGAFGSWTILGENSDLVRAVVTREHGKYVVRDERGAVLGRYAGAEEALASVCV</sequence>
<dbReference type="EMBL" id="JBHSMG010000001">
    <property type="protein sequence ID" value="MFC5502034.1"/>
    <property type="molecule type" value="Genomic_DNA"/>
</dbReference>